<dbReference type="WBParaSite" id="L893_g3577.t1">
    <property type="protein sequence ID" value="L893_g3577.t1"/>
    <property type="gene ID" value="L893_g3577"/>
</dbReference>
<sequence>MGRKSKLRALLFLLATTFLATMKEPDVSMQISS</sequence>
<feature type="signal peptide" evidence="1">
    <location>
        <begin position="1"/>
        <end position="22"/>
    </location>
</feature>
<keyword evidence="1" id="KW-0732">Signal</keyword>
<proteinExistence type="predicted"/>
<evidence type="ECO:0000313" key="2">
    <source>
        <dbReference type="Proteomes" id="UP000095287"/>
    </source>
</evidence>
<feature type="chain" id="PRO_5009314424" evidence="1">
    <location>
        <begin position="23"/>
        <end position="33"/>
    </location>
</feature>
<keyword evidence="2" id="KW-1185">Reference proteome</keyword>
<organism evidence="2 3">
    <name type="scientific">Steinernema glaseri</name>
    <dbReference type="NCBI Taxonomy" id="37863"/>
    <lineage>
        <taxon>Eukaryota</taxon>
        <taxon>Metazoa</taxon>
        <taxon>Ecdysozoa</taxon>
        <taxon>Nematoda</taxon>
        <taxon>Chromadorea</taxon>
        <taxon>Rhabditida</taxon>
        <taxon>Tylenchina</taxon>
        <taxon>Panagrolaimomorpha</taxon>
        <taxon>Strongyloidoidea</taxon>
        <taxon>Steinernematidae</taxon>
        <taxon>Steinernema</taxon>
    </lineage>
</organism>
<evidence type="ECO:0000256" key="1">
    <source>
        <dbReference type="SAM" id="SignalP"/>
    </source>
</evidence>
<dbReference type="Proteomes" id="UP000095287">
    <property type="component" value="Unplaced"/>
</dbReference>
<protein>
    <submittedName>
        <fullName evidence="3">Secreted protein</fullName>
    </submittedName>
</protein>
<reference evidence="3" key="1">
    <citation type="submission" date="2016-11" db="UniProtKB">
        <authorList>
            <consortium name="WormBaseParasite"/>
        </authorList>
    </citation>
    <scope>IDENTIFICATION</scope>
</reference>
<dbReference type="AlphaFoldDB" id="A0A1I8A9W4"/>
<accession>A0A1I8A9W4</accession>
<name>A0A1I8A9W4_9BILA</name>
<evidence type="ECO:0000313" key="3">
    <source>
        <dbReference type="WBParaSite" id="L893_g3577.t1"/>
    </source>
</evidence>